<dbReference type="GO" id="GO:0003677">
    <property type="term" value="F:DNA binding"/>
    <property type="evidence" value="ECO:0007669"/>
    <property type="project" value="UniProtKB-KW"/>
</dbReference>
<gene>
    <name evidence="7" type="ORF">ASPBRDRAFT_49217</name>
</gene>
<evidence type="ECO:0000313" key="8">
    <source>
        <dbReference type="Proteomes" id="UP000184499"/>
    </source>
</evidence>
<dbReference type="VEuPathDB" id="FungiDB:ASPBRDRAFT_49217"/>
<keyword evidence="4" id="KW-0539">Nucleus</keyword>
<evidence type="ECO:0000256" key="5">
    <source>
        <dbReference type="SAM" id="MobiDB-lite"/>
    </source>
</evidence>
<feature type="compositionally biased region" description="Polar residues" evidence="5">
    <location>
        <begin position="72"/>
        <end position="81"/>
    </location>
</feature>
<dbReference type="Pfam" id="PF00172">
    <property type="entry name" value="Zn_clus"/>
    <property type="match status" value="1"/>
</dbReference>
<sequence>MLGLPLNNDSHMATEAAHNSQHPKKRHRAHHNKSRLGCFTCKSRRVKCDESRPICSSCSSRGEPCAFPDPPATSSKPIHSSTARREGLRSRVGSSPRNVRSYLEPLESYAAHPADVSAPANDDLSMDNLLSMQFFHMHTAPKMSLHSKRSMVWKRVIPRLAEKHHYLMHLLIALGGLHLITHRRRKKPGEDDDTDTVDLRVVMGHYQRGLQDFRNEVAEMSNSNAEAVYAGSLLLVAFVYASLLVPELNPAFTTATPVCVTYPPDFTIQTFPPIKGPQVSWLHLVRGASTVIQDQWPTLGASCMRPMVLHFHGDEYWKDLPFDSSFTKLSHCSFLVQLFAQGALQAVADLRAFHATFRLTRSYGLCLTPVSPSSMSEREVDGPSRAIDVLESIYSRIISVFQCSISEQGFPEDSDIQYNLEEAAVLNWPSLLPDTFIGSLEIDEPVDLTWGLSLTILSHFYAINTLVDRWFLGAFKEEILRIQKSVAILQHAGLNRCLLWPVKFATC</sequence>
<dbReference type="SMART" id="SM00066">
    <property type="entry name" value="GAL4"/>
    <property type="match status" value="1"/>
</dbReference>
<dbReference type="GO" id="GO:0000981">
    <property type="term" value="F:DNA-binding transcription factor activity, RNA polymerase II-specific"/>
    <property type="evidence" value="ECO:0007669"/>
    <property type="project" value="InterPro"/>
</dbReference>
<name>A0A1L9U3A5_ASPBC</name>
<dbReference type="Gene3D" id="4.10.240.10">
    <property type="entry name" value="Zn(2)-C6 fungal-type DNA-binding domain"/>
    <property type="match status" value="1"/>
</dbReference>
<dbReference type="OMA" id="FHGDEYW"/>
<dbReference type="Proteomes" id="UP000184499">
    <property type="component" value="Unassembled WGS sequence"/>
</dbReference>
<evidence type="ECO:0000259" key="6">
    <source>
        <dbReference type="PROSITE" id="PS50048"/>
    </source>
</evidence>
<feature type="compositionally biased region" description="Basic residues" evidence="5">
    <location>
        <begin position="21"/>
        <end position="33"/>
    </location>
</feature>
<proteinExistence type="predicted"/>
<dbReference type="AlphaFoldDB" id="A0A1L9U3A5"/>
<keyword evidence="2" id="KW-0238">DNA-binding</keyword>
<evidence type="ECO:0000256" key="3">
    <source>
        <dbReference type="ARBA" id="ARBA00023163"/>
    </source>
</evidence>
<dbReference type="PANTHER" id="PTHR47657:SF10">
    <property type="entry name" value="ZN(II)2CYS6 TRANSCRIPTION FACTOR (EUROFUNG)"/>
    <property type="match status" value="1"/>
</dbReference>
<dbReference type="InterPro" id="IPR001138">
    <property type="entry name" value="Zn2Cys6_DnaBD"/>
</dbReference>
<evidence type="ECO:0000256" key="2">
    <source>
        <dbReference type="ARBA" id="ARBA00023125"/>
    </source>
</evidence>
<dbReference type="GO" id="GO:0008270">
    <property type="term" value="F:zinc ion binding"/>
    <property type="evidence" value="ECO:0007669"/>
    <property type="project" value="InterPro"/>
</dbReference>
<keyword evidence="1" id="KW-0805">Transcription regulation</keyword>
<dbReference type="RefSeq" id="XP_067473395.1">
    <property type="nucleotide sequence ID" value="XM_067626279.1"/>
</dbReference>
<evidence type="ECO:0000256" key="1">
    <source>
        <dbReference type="ARBA" id="ARBA00023015"/>
    </source>
</evidence>
<organism evidence="7 8">
    <name type="scientific">Aspergillus brasiliensis (strain CBS 101740 / IMI 381727 / IBT 21946)</name>
    <dbReference type="NCBI Taxonomy" id="767769"/>
    <lineage>
        <taxon>Eukaryota</taxon>
        <taxon>Fungi</taxon>
        <taxon>Dikarya</taxon>
        <taxon>Ascomycota</taxon>
        <taxon>Pezizomycotina</taxon>
        <taxon>Eurotiomycetes</taxon>
        <taxon>Eurotiomycetidae</taxon>
        <taxon>Eurotiales</taxon>
        <taxon>Aspergillaceae</taxon>
        <taxon>Aspergillus</taxon>
        <taxon>Aspergillus subgen. Circumdati</taxon>
    </lineage>
</organism>
<evidence type="ECO:0000256" key="4">
    <source>
        <dbReference type="ARBA" id="ARBA00023242"/>
    </source>
</evidence>
<dbReference type="PROSITE" id="PS00463">
    <property type="entry name" value="ZN2_CY6_FUNGAL_1"/>
    <property type="match status" value="1"/>
</dbReference>
<dbReference type="SUPFAM" id="SSF57701">
    <property type="entry name" value="Zn2/Cys6 DNA-binding domain"/>
    <property type="match status" value="1"/>
</dbReference>
<dbReference type="PANTHER" id="PTHR47657">
    <property type="entry name" value="STEROL REGULATORY ELEMENT-BINDING PROTEIN ECM22"/>
    <property type="match status" value="1"/>
</dbReference>
<accession>A0A1L9U3A5</accession>
<dbReference type="GO" id="GO:0009893">
    <property type="term" value="P:positive regulation of metabolic process"/>
    <property type="evidence" value="ECO:0007669"/>
    <property type="project" value="UniProtKB-ARBA"/>
</dbReference>
<dbReference type="InterPro" id="IPR052400">
    <property type="entry name" value="Zn2-C6_fungal_TF"/>
</dbReference>
<feature type="domain" description="Zn(2)-C6 fungal-type" evidence="6">
    <location>
        <begin position="37"/>
        <end position="67"/>
    </location>
</feature>
<dbReference type="STRING" id="767769.A0A1L9U3A5"/>
<dbReference type="InterPro" id="IPR036864">
    <property type="entry name" value="Zn2-C6_fun-type_DNA-bd_sf"/>
</dbReference>
<evidence type="ECO:0000313" key="7">
    <source>
        <dbReference type="EMBL" id="OJJ66145.1"/>
    </source>
</evidence>
<keyword evidence="3" id="KW-0804">Transcription</keyword>
<dbReference type="Pfam" id="PF11951">
    <property type="entry name" value="Fungal_trans_2"/>
    <property type="match status" value="1"/>
</dbReference>
<reference evidence="8" key="1">
    <citation type="journal article" date="2017" name="Genome Biol.">
        <title>Comparative genomics reveals high biological diversity and specific adaptations in the industrially and medically important fungal genus Aspergillus.</title>
        <authorList>
            <person name="de Vries R.P."/>
            <person name="Riley R."/>
            <person name="Wiebenga A."/>
            <person name="Aguilar-Osorio G."/>
            <person name="Amillis S."/>
            <person name="Uchima C.A."/>
            <person name="Anderluh G."/>
            <person name="Asadollahi M."/>
            <person name="Askin M."/>
            <person name="Barry K."/>
            <person name="Battaglia E."/>
            <person name="Bayram O."/>
            <person name="Benocci T."/>
            <person name="Braus-Stromeyer S.A."/>
            <person name="Caldana C."/>
            <person name="Canovas D."/>
            <person name="Cerqueira G.C."/>
            <person name="Chen F."/>
            <person name="Chen W."/>
            <person name="Choi C."/>
            <person name="Clum A."/>
            <person name="Dos Santos R.A."/>
            <person name="Damasio A.R."/>
            <person name="Diallinas G."/>
            <person name="Emri T."/>
            <person name="Fekete E."/>
            <person name="Flipphi M."/>
            <person name="Freyberg S."/>
            <person name="Gallo A."/>
            <person name="Gournas C."/>
            <person name="Habgood R."/>
            <person name="Hainaut M."/>
            <person name="Harispe M.L."/>
            <person name="Henrissat B."/>
            <person name="Hilden K.S."/>
            <person name="Hope R."/>
            <person name="Hossain A."/>
            <person name="Karabika E."/>
            <person name="Karaffa L."/>
            <person name="Karanyi Z."/>
            <person name="Krasevec N."/>
            <person name="Kuo A."/>
            <person name="Kusch H."/>
            <person name="LaButti K."/>
            <person name="Lagendijk E.L."/>
            <person name="Lapidus A."/>
            <person name="Levasseur A."/>
            <person name="Lindquist E."/>
            <person name="Lipzen A."/>
            <person name="Logrieco A.F."/>
            <person name="MacCabe A."/>
            <person name="Maekelae M.R."/>
            <person name="Malavazi I."/>
            <person name="Melin P."/>
            <person name="Meyer V."/>
            <person name="Mielnichuk N."/>
            <person name="Miskei M."/>
            <person name="Molnar A.P."/>
            <person name="Mule G."/>
            <person name="Ngan C.Y."/>
            <person name="Orejas M."/>
            <person name="Orosz E."/>
            <person name="Ouedraogo J.P."/>
            <person name="Overkamp K.M."/>
            <person name="Park H.-S."/>
            <person name="Perrone G."/>
            <person name="Piumi F."/>
            <person name="Punt P.J."/>
            <person name="Ram A.F."/>
            <person name="Ramon A."/>
            <person name="Rauscher S."/>
            <person name="Record E."/>
            <person name="Riano-Pachon D.M."/>
            <person name="Robert V."/>
            <person name="Roehrig J."/>
            <person name="Ruller R."/>
            <person name="Salamov A."/>
            <person name="Salih N.S."/>
            <person name="Samson R.A."/>
            <person name="Sandor E."/>
            <person name="Sanguinetti M."/>
            <person name="Schuetze T."/>
            <person name="Sepcic K."/>
            <person name="Shelest E."/>
            <person name="Sherlock G."/>
            <person name="Sophianopoulou V."/>
            <person name="Squina F.M."/>
            <person name="Sun H."/>
            <person name="Susca A."/>
            <person name="Todd R.B."/>
            <person name="Tsang A."/>
            <person name="Unkles S.E."/>
            <person name="van de Wiele N."/>
            <person name="van Rossen-Uffink D."/>
            <person name="Oliveira J.V."/>
            <person name="Vesth T.C."/>
            <person name="Visser J."/>
            <person name="Yu J.-H."/>
            <person name="Zhou M."/>
            <person name="Andersen M.R."/>
            <person name="Archer D.B."/>
            <person name="Baker S.E."/>
            <person name="Benoit I."/>
            <person name="Brakhage A.A."/>
            <person name="Braus G.H."/>
            <person name="Fischer R."/>
            <person name="Frisvad J.C."/>
            <person name="Goldman G.H."/>
            <person name="Houbraken J."/>
            <person name="Oakley B."/>
            <person name="Pocsi I."/>
            <person name="Scazzocchio C."/>
            <person name="Seiboth B."/>
            <person name="vanKuyk P.A."/>
            <person name="Wortman J."/>
            <person name="Dyer P.S."/>
            <person name="Grigoriev I.V."/>
        </authorList>
    </citation>
    <scope>NUCLEOTIDE SEQUENCE [LARGE SCALE GENOMIC DNA]</scope>
    <source>
        <strain evidence="8">CBS 101740 / IMI 381727 / IBT 21946</strain>
    </source>
</reference>
<protein>
    <recommendedName>
        <fullName evidence="6">Zn(2)-C6 fungal-type domain-containing protein</fullName>
    </recommendedName>
</protein>
<keyword evidence="8" id="KW-1185">Reference proteome</keyword>
<dbReference type="OrthoDB" id="3546279at2759"/>
<dbReference type="EMBL" id="KV878701">
    <property type="protein sequence ID" value="OJJ66145.1"/>
    <property type="molecule type" value="Genomic_DNA"/>
</dbReference>
<dbReference type="InterPro" id="IPR021858">
    <property type="entry name" value="Fun_TF"/>
</dbReference>
<dbReference type="CDD" id="cd00067">
    <property type="entry name" value="GAL4"/>
    <property type="match status" value="1"/>
</dbReference>
<dbReference type="PROSITE" id="PS50048">
    <property type="entry name" value="ZN2_CY6_FUNGAL_2"/>
    <property type="match status" value="1"/>
</dbReference>
<feature type="region of interest" description="Disordered" evidence="5">
    <location>
        <begin position="68"/>
        <end position="96"/>
    </location>
</feature>
<dbReference type="GeneID" id="93578767"/>
<feature type="region of interest" description="Disordered" evidence="5">
    <location>
        <begin position="1"/>
        <end position="33"/>
    </location>
</feature>